<comment type="caution">
    <text evidence="1">The sequence shown here is derived from an EMBL/GenBank/DDBJ whole genome shotgun (WGS) entry which is preliminary data.</text>
</comment>
<name>A0A848L554_9BACT</name>
<reference evidence="1 2" key="1">
    <citation type="submission" date="2020-04" db="EMBL/GenBank/DDBJ databases">
        <title>Draft genome of Pyxidicoccus fallax type strain.</title>
        <authorList>
            <person name="Whitworth D.E."/>
        </authorList>
    </citation>
    <scope>NUCLEOTIDE SEQUENCE [LARGE SCALE GENOMIC DNA]</scope>
    <source>
        <strain evidence="1 2">DSM 14698</strain>
    </source>
</reference>
<sequence>MSNDPQSRASKVFTALEGMDEFSVMSVEPDMRKLKVELEGKRVAAEGRPESVPSSVFSRLLRRIFRG</sequence>
<keyword evidence="2" id="KW-1185">Reference proteome</keyword>
<dbReference type="RefSeq" id="WP_169343115.1">
    <property type="nucleotide sequence ID" value="NZ_JABBJJ010000008.1"/>
</dbReference>
<evidence type="ECO:0000313" key="2">
    <source>
        <dbReference type="Proteomes" id="UP000518300"/>
    </source>
</evidence>
<proteinExistence type="predicted"/>
<evidence type="ECO:0000313" key="1">
    <source>
        <dbReference type="EMBL" id="NMO13834.1"/>
    </source>
</evidence>
<organism evidence="1 2">
    <name type="scientific">Pyxidicoccus fallax</name>
    <dbReference type="NCBI Taxonomy" id="394095"/>
    <lineage>
        <taxon>Bacteria</taxon>
        <taxon>Pseudomonadati</taxon>
        <taxon>Myxococcota</taxon>
        <taxon>Myxococcia</taxon>
        <taxon>Myxococcales</taxon>
        <taxon>Cystobacterineae</taxon>
        <taxon>Myxococcaceae</taxon>
        <taxon>Pyxidicoccus</taxon>
    </lineage>
</organism>
<accession>A0A848L554</accession>
<dbReference type="EMBL" id="JABBJJ010000008">
    <property type="protein sequence ID" value="NMO13834.1"/>
    <property type="molecule type" value="Genomic_DNA"/>
</dbReference>
<protein>
    <submittedName>
        <fullName evidence="1">Uncharacterized protein</fullName>
    </submittedName>
</protein>
<dbReference type="AlphaFoldDB" id="A0A848L554"/>
<dbReference type="Proteomes" id="UP000518300">
    <property type="component" value="Unassembled WGS sequence"/>
</dbReference>
<gene>
    <name evidence="1" type="ORF">HG543_03015</name>
</gene>